<feature type="region of interest" description="Disordered" evidence="1">
    <location>
        <begin position="1"/>
        <end position="21"/>
    </location>
</feature>
<evidence type="ECO:0000313" key="2">
    <source>
        <dbReference type="EMBL" id="EMF09152.1"/>
    </source>
</evidence>
<protein>
    <submittedName>
        <fullName evidence="2">Uncharacterized protein</fullName>
    </submittedName>
</protein>
<gene>
    <name evidence="2" type="ORF">SEPMUDRAFT_121030</name>
</gene>
<name>M3CYJ6_SPHMS</name>
<reference evidence="2 3" key="1">
    <citation type="journal article" date="2012" name="PLoS Pathog.">
        <title>Diverse lifestyles and strategies of plant pathogenesis encoded in the genomes of eighteen Dothideomycetes fungi.</title>
        <authorList>
            <person name="Ohm R.A."/>
            <person name="Feau N."/>
            <person name="Henrissat B."/>
            <person name="Schoch C.L."/>
            <person name="Horwitz B.A."/>
            <person name="Barry K.W."/>
            <person name="Condon B.J."/>
            <person name="Copeland A.C."/>
            <person name="Dhillon B."/>
            <person name="Glaser F."/>
            <person name="Hesse C.N."/>
            <person name="Kosti I."/>
            <person name="LaButti K."/>
            <person name="Lindquist E.A."/>
            <person name="Lucas S."/>
            <person name="Salamov A.A."/>
            <person name="Bradshaw R.E."/>
            <person name="Ciuffetti L."/>
            <person name="Hamelin R.C."/>
            <person name="Kema G.H.J."/>
            <person name="Lawrence C."/>
            <person name="Scott J.A."/>
            <person name="Spatafora J.W."/>
            <person name="Turgeon B.G."/>
            <person name="de Wit P.J.G.M."/>
            <person name="Zhong S."/>
            <person name="Goodwin S.B."/>
            <person name="Grigoriev I.V."/>
        </authorList>
    </citation>
    <scope>NUCLEOTIDE SEQUENCE [LARGE SCALE GENOMIC DNA]</scope>
    <source>
        <strain evidence="2 3">SO2202</strain>
    </source>
</reference>
<evidence type="ECO:0000256" key="1">
    <source>
        <dbReference type="SAM" id="MobiDB-lite"/>
    </source>
</evidence>
<dbReference type="HOGENOM" id="CLU_2401060_0_0_1"/>
<sequence length="93" mass="9936">MSHSSQATPTALAASPAFGFSDLGCEDNKPLSETNPPPTKGIVFNNNGIFTSSDKQAQALHCSYSDNSEYLAAGEQIAQSNLHHNTRCLCLHQ</sequence>
<accession>M3CYJ6</accession>
<keyword evidence="3" id="KW-1185">Reference proteome</keyword>
<organism evidence="2 3">
    <name type="scientific">Sphaerulina musiva (strain SO2202)</name>
    <name type="common">Poplar stem canker fungus</name>
    <name type="synonym">Septoria musiva</name>
    <dbReference type="NCBI Taxonomy" id="692275"/>
    <lineage>
        <taxon>Eukaryota</taxon>
        <taxon>Fungi</taxon>
        <taxon>Dikarya</taxon>
        <taxon>Ascomycota</taxon>
        <taxon>Pezizomycotina</taxon>
        <taxon>Dothideomycetes</taxon>
        <taxon>Dothideomycetidae</taxon>
        <taxon>Mycosphaerellales</taxon>
        <taxon>Mycosphaerellaceae</taxon>
        <taxon>Sphaerulina</taxon>
    </lineage>
</organism>
<dbReference type="EMBL" id="KB456270">
    <property type="protein sequence ID" value="EMF09152.1"/>
    <property type="molecule type" value="Genomic_DNA"/>
</dbReference>
<evidence type="ECO:0000313" key="3">
    <source>
        <dbReference type="Proteomes" id="UP000016931"/>
    </source>
</evidence>
<dbReference type="RefSeq" id="XP_016757273.1">
    <property type="nucleotide sequence ID" value="XM_016901656.1"/>
</dbReference>
<dbReference type="Proteomes" id="UP000016931">
    <property type="component" value="Unassembled WGS sequence"/>
</dbReference>
<proteinExistence type="predicted"/>
<dbReference type="GeneID" id="27898793"/>
<dbReference type="AlphaFoldDB" id="M3CYJ6"/>